<name>A0A432ZMT8_9GAMM</name>
<dbReference type="RefSeq" id="WP_126824712.1">
    <property type="nucleotide sequence ID" value="NZ_PIQG01000001.1"/>
</dbReference>
<organism evidence="2 3">
    <name type="scientific">Pseudidiomarina taiwanensis</name>
    <dbReference type="NCBI Taxonomy" id="337250"/>
    <lineage>
        <taxon>Bacteria</taxon>
        <taxon>Pseudomonadati</taxon>
        <taxon>Pseudomonadota</taxon>
        <taxon>Gammaproteobacteria</taxon>
        <taxon>Alteromonadales</taxon>
        <taxon>Idiomarinaceae</taxon>
        <taxon>Pseudidiomarina</taxon>
    </lineage>
</organism>
<dbReference type="GO" id="GO:0030572">
    <property type="term" value="F:phosphatidyltransferase activity"/>
    <property type="evidence" value="ECO:0007669"/>
    <property type="project" value="UniProtKB-ARBA"/>
</dbReference>
<dbReference type="PANTHER" id="PTHR21248:SF12">
    <property type="entry name" value="CARDIOLIPIN SYNTHASE C"/>
    <property type="match status" value="1"/>
</dbReference>
<reference evidence="2 3" key="1">
    <citation type="journal article" date="2011" name="Front. Microbiol.">
        <title>Genomic signatures of strain selection and enhancement in Bacillus atrophaeus var. globigii, a historical biowarfare simulant.</title>
        <authorList>
            <person name="Gibbons H.S."/>
            <person name="Broomall S.M."/>
            <person name="McNew L.A."/>
            <person name="Daligault H."/>
            <person name="Chapman C."/>
            <person name="Bruce D."/>
            <person name="Karavis M."/>
            <person name="Krepps M."/>
            <person name="McGregor P.A."/>
            <person name="Hong C."/>
            <person name="Park K.H."/>
            <person name="Akmal A."/>
            <person name="Feldman A."/>
            <person name="Lin J.S."/>
            <person name="Chang W.E."/>
            <person name="Higgs B.W."/>
            <person name="Demirev P."/>
            <person name="Lindquist J."/>
            <person name="Liem A."/>
            <person name="Fochler E."/>
            <person name="Read T.D."/>
            <person name="Tapia R."/>
            <person name="Johnson S."/>
            <person name="Bishop-Lilly K.A."/>
            <person name="Detter C."/>
            <person name="Han C."/>
            <person name="Sozhamannan S."/>
            <person name="Rosenzweig C.N."/>
            <person name="Skowronski E.W."/>
        </authorList>
    </citation>
    <scope>NUCLEOTIDE SEQUENCE [LARGE SCALE GENOMIC DNA]</scope>
    <source>
        <strain evidence="2 3">PIT1</strain>
    </source>
</reference>
<dbReference type="Pfam" id="PF13091">
    <property type="entry name" value="PLDc_2"/>
    <property type="match status" value="2"/>
</dbReference>
<dbReference type="AlphaFoldDB" id="A0A432ZMT8"/>
<gene>
    <name evidence="2" type="ORF">CWI83_01435</name>
</gene>
<protein>
    <recommendedName>
        <fullName evidence="1">PLD phosphodiesterase domain-containing protein</fullName>
    </recommendedName>
</protein>
<dbReference type="PROSITE" id="PS50035">
    <property type="entry name" value="PLD"/>
    <property type="match status" value="2"/>
</dbReference>
<sequence length="485" mass="55024">MTTTANLAQQVAAALAAHPGKTGVLPLTQAQHAFVARLHLAEQAQQTLDLQYYLWRADRTGTFLFEAVHAAAERGVKVRILLDDFNTAGLDALLISLARHPNIEVKLFNALRIRWPRFINYFLDFSRLNRRMHNKAWLVDGKVLISGGRNIGDEYFGATDARLFADLDALLLGPVVDATQAAFDAYWESASAVSVEHLLDQSKSLRLSMLAKRAQGLREHPFTQDYLKALTDDPFWQEFRTQQLDLHWTDAELVVDSPSKGHGVYEQQHLLAHQLQQSIGLPKSEFLIVSPYFVPTRSGFAELVKLARNGVAITLLTNSLEATDVAVVHAGYAKWRKRLLEAGVKIFELQRLSPLARKQEKRARRKKLNAKERLGTFASSLHAKTFVVDGARVFLGSFNFDPRSTQLNTELGFVIDSQHFAKTIQNAFNEVVPNYAYQLDIANQRLIWRERIGRQERIHLREPGASIWRRMASRVLSWLPIDWML</sequence>
<dbReference type="InterPro" id="IPR001736">
    <property type="entry name" value="PLipase_D/transphosphatidylase"/>
</dbReference>
<dbReference type="SUPFAM" id="SSF56024">
    <property type="entry name" value="Phospholipase D/nuclease"/>
    <property type="match status" value="2"/>
</dbReference>
<dbReference type="PANTHER" id="PTHR21248">
    <property type="entry name" value="CARDIOLIPIN SYNTHASE"/>
    <property type="match status" value="1"/>
</dbReference>
<dbReference type="OrthoDB" id="9814092at2"/>
<evidence type="ECO:0000313" key="3">
    <source>
        <dbReference type="Proteomes" id="UP000288279"/>
    </source>
</evidence>
<dbReference type="Proteomes" id="UP000288279">
    <property type="component" value="Unassembled WGS sequence"/>
</dbReference>
<keyword evidence="3" id="KW-1185">Reference proteome</keyword>
<comment type="caution">
    <text evidence="2">The sequence shown here is derived from an EMBL/GenBank/DDBJ whole genome shotgun (WGS) entry which is preliminary data.</text>
</comment>
<dbReference type="InterPro" id="IPR025202">
    <property type="entry name" value="PLD-like_dom"/>
</dbReference>
<feature type="domain" description="PLD phosphodiesterase" evidence="1">
    <location>
        <begin position="128"/>
        <end position="155"/>
    </location>
</feature>
<dbReference type="GO" id="GO:0032049">
    <property type="term" value="P:cardiolipin biosynthetic process"/>
    <property type="evidence" value="ECO:0007669"/>
    <property type="project" value="UniProtKB-ARBA"/>
</dbReference>
<feature type="domain" description="PLD phosphodiesterase" evidence="1">
    <location>
        <begin position="377"/>
        <end position="404"/>
    </location>
</feature>
<dbReference type="SMART" id="SM00155">
    <property type="entry name" value="PLDc"/>
    <property type="match status" value="2"/>
</dbReference>
<proteinExistence type="predicted"/>
<accession>A0A432ZMT8</accession>
<dbReference type="CDD" id="cd09113">
    <property type="entry name" value="PLDc_ymdC_like_2"/>
    <property type="match status" value="1"/>
</dbReference>
<dbReference type="EMBL" id="PIQG01000001">
    <property type="protein sequence ID" value="RUO79203.1"/>
    <property type="molecule type" value="Genomic_DNA"/>
</dbReference>
<evidence type="ECO:0000259" key="1">
    <source>
        <dbReference type="PROSITE" id="PS50035"/>
    </source>
</evidence>
<evidence type="ECO:0000313" key="2">
    <source>
        <dbReference type="EMBL" id="RUO79203.1"/>
    </source>
</evidence>
<dbReference type="CDD" id="cd09111">
    <property type="entry name" value="PLDc_ymdC_like_1"/>
    <property type="match status" value="1"/>
</dbReference>
<dbReference type="Gene3D" id="3.30.870.10">
    <property type="entry name" value="Endonuclease Chain A"/>
    <property type="match status" value="2"/>
</dbReference>